<name>A0ABR3YPU0_9PEZI</name>
<dbReference type="Proteomes" id="UP001583186">
    <property type="component" value="Unassembled WGS sequence"/>
</dbReference>
<protein>
    <submittedName>
        <fullName evidence="1">Uncharacterized protein</fullName>
    </submittedName>
</protein>
<organism evidence="1 2">
    <name type="scientific">Sporothrix stenoceras</name>
    <dbReference type="NCBI Taxonomy" id="5173"/>
    <lineage>
        <taxon>Eukaryota</taxon>
        <taxon>Fungi</taxon>
        <taxon>Dikarya</taxon>
        <taxon>Ascomycota</taxon>
        <taxon>Pezizomycotina</taxon>
        <taxon>Sordariomycetes</taxon>
        <taxon>Sordariomycetidae</taxon>
        <taxon>Ophiostomatales</taxon>
        <taxon>Ophiostomataceae</taxon>
        <taxon>Sporothrix</taxon>
    </lineage>
</organism>
<sequence length="83" mass="8464">MGDTADTSNSAWYIGNTDNTVHQIGSCSFNGATVVGTVVVDIVSAGYGPTTIDITAQLSTDSTPSVTLGNFDLYEVCPLSGGD</sequence>
<proteinExistence type="predicted"/>
<evidence type="ECO:0000313" key="1">
    <source>
        <dbReference type="EMBL" id="KAL1889962.1"/>
    </source>
</evidence>
<evidence type="ECO:0000313" key="2">
    <source>
        <dbReference type="Proteomes" id="UP001583186"/>
    </source>
</evidence>
<keyword evidence="2" id="KW-1185">Reference proteome</keyword>
<gene>
    <name evidence="1" type="ORF">Sste5346_008540</name>
</gene>
<reference evidence="1 2" key="1">
    <citation type="journal article" date="2024" name="IMA Fungus">
        <title>IMA Genome - F19 : A genome assembly and annotation guide to empower mycologists, including annotated draft genome sequences of Ceratocystis pirilliformis, Diaporthe australafricana, Fusarium ophioides, Paecilomyces lecythidis, and Sporothrix stenoceras.</title>
        <authorList>
            <person name="Aylward J."/>
            <person name="Wilson A.M."/>
            <person name="Visagie C.M."/>
            <person name="Spraker J."/>
            <person name="Barnes I."/>
            <person name="Buitendag C."/>
            <person name="Ceriani C."/>
            <person name="Del Mar Angel L."/>
            <person name="du Plessis D."/>
            <person name="Fuchs T."/>
            <person name="Gasser K."/>
            <person name="Kramer D."/>
            <person name="Li W."/>
            <person name="Munsamy K."/>
            <person name="Piso A."/>
            <person name="Price J.L."/>
            <person name="Sonnekus B."/>
            <person name="Thomas C."/>
            <person name="van der Nest A."/>
            <person name="van Dijk A."/>
            <person name="van Heerden A."/>
            <person name="van Vuuren N."/>
            <person name="Yilmaz N."/>
            <person name="Duong T.A."/>
            <person name="van der Merwe N.A."/>
            <person name="Wingfield M.J."/>
            <person name="Wingfield B.D."/>
        </authorList>
    </citation>
    <scope>NUCLEOTIDE SEQUENCE [LARGE SCALE GENOMIC DNA]</scope>
    <source>
        <strain evidence="1 2">CMW 5346</strain>
    </source>
</reference>
<dbReference type="EMBL" id="JAWCUI010000067">
    <property type="protein sequence ID" value="KAL1889962.1"/>
    <property type="molecule type" value="Genomic_DNA"/>
</dbReference>
<comment type="caution">
    <text evidence="1">The sequence shown here is derived from an EMBL/GenBank/DDBJ whole genome shotgun (WGS) entry which is preliminary data.</text>
</comment>
<accession>A0ABR3YPU0</accession>